<evidence type="ECO:0000313" key="2">
    <source>
        <dbReference type="EnsemblMetazoa" id="GPAI019212-PA"/>
    </source>
</evidence>
<name>A0A1A9ZMG1_GLOPL</name>
<organism evidence="2 3">
    <name type="scientific">Glossina pallidipes</name>
    <name type="common">Tsetse fly</name>
    <dbReference type="NCBI Taxonomy" id="7398"/>
    <lineage>
        <taxon>Eukaryota</taxon>
        <taxon>Metazoa</taxon>
        <taxon>Ecdysozoa</taxon>
        <taxon>Arthropoda</taxon>
        <taxon>Hexapoda</taxon>
        <taxon>Insecta</taxon>
        <taxon>Pterygota</taxon>
        <taxon>Neoptera</taxon>
        <taxon>Endopterygota</taxon>
        <taxon>Diptera</taxon>
        <taxon>Brachycera</taxon>
        <taxon>Muscomorpha</taxon>
        <taxon>Hippoboscoidea</taxon>
        <taxon>Glossinidae</taxon>
        <taxon>Glossina</taxon>
    </lineage>
</organism>
<dbReference type="VEuPathDB" id="VectorBase:GPAI019212"/>
<evidence type="ECO:0000313" key="3">
    <source>
        <dbReference type="Proteomes" id="UP000092445"/>
    </source>
</evidence>
<protein>
    <submittedName>
        <fullName evidence="2">Uncharacterized protein</fullName>
    </submittedName>
</protein>
<keyword evidence="1" id="KW-0812">Transmembrane</keyword>
<sequence>MKALNMLTNGGSNSCSNSIIPNGTNVKINNNNTLANGCAVANGAVGALGNLNDANVGPVQDLNAVKNLTNSYLNWQSNLIIIICFAIFALVRRKTLKRKQLTKYYVNNMLQLNLRSERLTKCCNHLKKNQSLYCFQGDFIFANSGRASWSIEDLTKFLYQVLTHCRTVAGRITPIEIFERPDKSLF</sequence>
<feature type="transmembrane region" description="Helical" evidence="1">
    <location>
        <begin position="72"/>
        <end position="91"/>
    </location>
</feature>
<keyword evidence="1" id="KW-0472">Membrane</keyword>
<reference evidence="2" key="2">
    <citation type="submission" date="2020-05" db="UniProtKB">
        <authorList>
            <consortium name="EnsemblMetazoa"/>
        </authorList>
    </citation>
    <scope>IDENTIFICATION</scope>
    <source>
        <strain evidence="2">IAEA</strain>
    </source>
</reference>
<accession>A0A1A9ZMG1</accession>
<keyword evidence="3" id="KW-1185">Reference proteome</keyword>
<keyword evidence="1" id="KW-1133">Transmembrane helix</keyword>
<dbReference type="EnsemblMetazoa" id="GPAI019212-RA">
    <property type="protein sequence ID" value="GPAI019212-PA"/>
    <property type="gene ID" value="GPAI019212"/>
</dbReference>
<proteinExistence type="predicted"/>
<evidence type="ECO:0000256" key="1">
    <source>
        <dbReference type="SAM" id="Phobius"/>
    </source>
</evidence>
<dbReference type="Proteomes" id="UP000092445">
    <property type="component" value="Unassembled WGS sequence"/>
</dbReference>
<dbReference type="AlphaFoldDB" id="A0A1A9ZMG1"/>
<reference evidence="3" key="1">
    <citation type="submission" date="2014-03" db="EMBL/GenBank/DDBJ databases">
        <authorList>
            <person name="Aksoy S."/>
            <person name="Warren W."/>
            <person name="Wilson R.K."/>
        </authorList>
    </citation>
    <scope>NUCLEOTIDE SEQUENCE [LARGE SCALE GENOMIC DNA]</scope>
    <source>
        <strain evidence="3">IAEA</strain>
    </source>
</reference>
<dbReference type="STRING" id="7398.A0A1A9ZMG1"/>